<dbReference type="PANTHER" id="PTHR24171">
    <property type="entry name" value="ANKYRIN REPEAT DOMAIN-CONTAINING PROTEIN 39-RELATED"/>
    <property type="match status" value="1"/>
</dbReference>
<keyword evidence="5" id="KW-0472">Membrane</keyword>
<keyword evidence="2 3" id="KW-0040">ANK repeat</keyword>
<dbReference type="PANTHER" id="PTHR24171:SF8">
    <property type="entry name" value="BRCA1-ASSOCIATED RING DOMAIN PROTEIN 1"/>
    <property type="match status" value="1"/>
</dbReference>
<feature type="compositionally biased region" description="Polar residues" evidence="4">
    <location>
        <begin position="616"/>
        <end position="630"/>
    </location>
</feature>
<dbReference type="Gene3D" id="2.60.40.10">
    <property type="entry name" value="Immunoglobulins"/>
    <property type="match status" value="1"/>
</dbReference>
<feature type="compositionally biased region" description="Acidic residues" evidence="4">
    <location>
        <begin position="1131"/>
        <end position="1141"/>
    </location>
</feature>
<evidence type="ECO:0000256" key="2">
    <source>
        <dbReference type="ARBA" id="ARBA00023043"/>
    </source>
</evidence>
<feature type="region of interest" description="Disordered" evidence="4">
    <location>
        <begin position="616"/>
        <end position="700"/>
    </location>
</feature>
<feature type="region of interest" description="Disordered" evidence="4">
    <location>
        <begin position="554"/>
        <end position="604"/>
    </location>
</feature>
<dbReference type="Proteomes" id="UP001174694">
    <property type="component" value="Unassembled WGS sequence"/>
</dbReference>
<keyword evidence="5" id="KW-1133">Transmembrane helix</keyword>
<dbReference type="SUPFAM" id="SSF81296">
    <property type="entry name" value="E set domains"/>
    <property type="match status" value="1"/>
</dbReference>
<accession>A0AA38RLC7</accession>
<comment type="caution">
    <text evidence="7">The sequence shown here is derived from an EMBL/GenBank/DDBJ whole genome shotgun (WGS) entry which is preliminary data.</text>
</comment>
<evidence type="ECO:0000256" key="3">
    <source>
        <dbReference type="PROSITE-ProRule" id="PRU00023"/>
    </source>
</evidence>
<evidence type="ECO:0000256" key="4">
    <source>
        <dbReference type="SAM" id="MobiDB-lite"/>
    </source>
</evidence>
<feature type="region of interest" description="Disordered" evidence="4">
    <location>
        <begin position="46"/>
        <end position="101"/>
    </location>
</feature>
<dbReference type="GO" id="GO:0004842">
    <property type="term" value="F:ubiquitin-protein transferase activity"/>
    <property type="evidence" value="ECO:0007669"/>
    <property type="project" value="TreeGrafter"/>
</dbReference>
<sequence>MSPSTFFNTEYDLLDSDDSTGNSPIPFLEFINDSDALQALDASRVGDSKALQSPKPHLAVPQAGATVDSPCEFSGSSSSDSSSSKRAESASSTKTDMTSGDVMMADGLGMKAEPDWEPENYVNGDANGFLFDGTIDPSSIENTFDFGDRNMDNNHFEFASASNTPSPFATTATSTTDAVSPQAQFNQHYSSVKVSPYASKSPNHGHYKGFSQYSLTQSMNGLNTRGSREVSPASQMVLSHDSSPSAFLNSSPSPTNHVDFMNGSATGKLNGAAWSQGLSIAPSPLQQANAIGTQMNLVTAAAAMPTSMQFPLFQQPSQPAVPQLFIGPTPAKSRVETQIPIRISMSNLPQGIRRLHLPTHTISKPKLLAKPRPERSPDMLELSTMLVCTSAMSNSDVKRKALARAASAAHPTSPDPRTPDASLDEDDKAQNGGEVKICDGCVTRERKRAARKKAKKPEEEERWSKDERRRVVVFNTQEVKEWQMPTAIVPNSNPPEQVITGGAMQIDAPMRIACYCRHHGEKSGFQVIFTVKDYQGKLIAQAFSPSIMITDDHKTHTTLPGVPGGANNNSESSLAAPVPSGLDVKPLNPGELVRSPQSGSELQGLKRNVSATFPSAISSQAPSTIASARTLSRPPSPSGLSGPSSKKRKSSSSPKVPSGLAMTRLETSNLSASQPPAGQNGPAGTPSPFTPSMGSFPVTSADAMFGQNTATTGTVPNSFTTGPPTPNSNDQVMFSNANRSSSMDNLSLTQMYSAPVSAHPSRAPSPNGLRNSANVMQHQHQQAQLNQALQHNLFNLSMPVAMTPATPSVIHKVIPNEGPKSGGIEVTILGEGFYQGLEVMFGDRRATTTTFWGETSLVCLLPPSHLAGPVRVTLKSPNGQPCQPFSSVSKQQPLFNYIDDYENQLIRSALSVMSHKMTGKLEDAREIARRLMFNNDTSGGGSSAGNSAGYTLNFETQLLRVLEFLDLDDSSNKVRLNLRRRSGQTMLHLACALGLHRFVAGLLARGANADARDKGGYTPMHLAALNDHPEIVRRLIQAGADPTIRTIGGLTPAEVATSRDVLRAIRRIERHARSRSGGSLHSRANSATSLRSLWEPTSSARATTTAVEFSTSTEESESAGESPEYTSGDLSSEEADVDELDGPWLDMRRTSTHSQRRRATDVSPPQVPAVGARREPASPTAAMTAFREQFTAQFQQFQQAMAMHFQNLPQFPSFSQMPNMPPLPDYQALQRMTSFLPHIGGGSRPGSAGDQPQTKEMDSRWWALSSFMSSSAPPPAYEELFPQSQLDKKQASAALAAADAEADSKCATLYDEASTSTATSSPQQTPKVLEIGRKHRITKEQRENLRRAHAKNFKGIRSDHKLFFVWIPLLVLVLCAMLYNRFPGLFARAWGILPSFNLTPVVRTAEDRVIQVN</sequence>
<keyword evidence="1" id="KW-0677">Repeat</keyword>
<feature type="compositionally biased region" description="Basic and acidic residues" evidence="4">
    <location>
        <begin position="456"/>
        <end position="465"/>
    </location>
</feature>
<dbReference type="Pfam" id="PF12796">
    <property type="entry name" value="Ank_2"/>
    <property type="match status" value="1"/>
</dbReference>
<proteinExistence type="predicted"/>
<dbReference type="CDD" id="cd00102">
    <property type="entry name" value="IPT"/>
    <property type="match status" value="1"/>
</dbReference>
<feature type="region of interest" description="Disordered" evidence="4">
    <location>
        <begin position="402"/>
        <end position="434"/>
    </location>
</feature>
<dbReference type="InterPro" id="IPR013783">
    <property type="entry name" value="Ig-like_fold"/>
</dbReference>
<evidence type="ECO:0000313" key="7">
    <source>
        <dbReference type="EMBL" id="KAJ9141939.1"/>
    </source>
</evidence>
<keyword evidence="8" id="KW-1185">Reference proteome</keyword>
<dbReference type="InterPro" id="IPR057962">
    <property type="entry name" value="SPT23_MGA2_DBD"/>
</dbReference>
<dbReference type="InterPro" id="IPR002909">
    <property type="entry name" value="IPT_dom"/>
</dbReference>
<evidence type="ECO:0000256" key="5">
    <source>
        <dbReference type="SAM" id="Phobius"/>
    </source>
</evidence>
<keyword evidence="5" id="KW-0812">Transmembrane</keyword>
<feature type="region of interest" description="Disordered" evidence="4">
    <location>
        <begin position="1073"/>
        <end position="1175"/>
    </location>
</feature>
<feature type="transmembrane region" description="Helical" evidence="5">
    <location>
        <begin position="1362"/>
        <end position="1379"/>
    </location>
</feature>
<dbReference type="InterPro" id="IPR002110">
    <property type="entry name" value="Ankyrin_rpt"/>
</dbReference>
<reference evidence="7" key="1">
    <citation type="submission" date="2022-07" db="EMBL/GenBank/DDBJ databases">
        <title>Fungi with potential for degradation of polypropylene.</title>
        <authorList>
            <person name="Gostincar C."/>
        </authorList>
    </citation>
    <scope>NUCLEOTIDE SEQUENCE</scope>
    <source>
        <strain evidence="7">EXF-13308</strain>
    </source>
</reference>
<feature type="compositionally biased region" description="Basic residues" evidence="4">
    <location>
        <begin position="446"/>
        <end position="455"/>
    </location>
</feature>
<feature type="region of interest" description="Disordered" evidence="4">
    <location>
        <begin position="446"/>
        <end position="465"/>
    </location>
</feature>
<dbReference type="PROSITE" id="PS50088">
    <property type="entry name" value="ANK_REPEAT"/>
    <property type="match status" value="2"/>
</dbReference>
<dbReference type="Pfam" id="PF25603">
    <property type="entry name" value="SPT23_MGA2_DBD"/>
    <property type="match status" value="1"/>
</dbReference>
<dbReference type="SUPFAM" id="SSF48403">
    <property type="entry name" value="Ankyrin repeat"/>
    <property type="match status" value="1"/>
</dbReference>
<evidence type="ECO:0000256" key="1">
    <source>
        <dbReference type="ARBA" id="ARBA00022737"/>
    </source>
</evidence>
<evidence type="ECO:0000313" key="8">
    <source>
        <dbReference type="Proteomes" id="UP001174694"/>
    </source>
</evidence>
<dbReference type="InterPro" id="IPR036770">
    <property type="entry name" value="Ankyrin_rpt-contain_sf"/>
</dbReference>
<dbReference type="PROSITE" id="PS50297">
    <property type="entry name" value="ANK_REP_REGION"/>
    <property type="match status" value="2"/>
</dbReference>
<feature type="compositionally biased region" description="Low complexity" evidence="4">
    <location>
        <begin position="651"/>
        <end position="660"/>
    </location>
</feature>
<name>A0AA38RLC7_9PEZI</name>
<organism evidence="7 8">
    <name type="scientific">Pleurostoma richardsiae</name>
    <dbReference type="NCBI Taxonomy" id="41990"/>
    <lineage>
        <taxon>Eukaryota</taxon>
        <taxon>Fungi</taxon>
        <taxon>Dikarya</taxon>
        <taxon>Ascomycota</taxon>
        <taxon>Pezizomycotina</taxon>
        <taxon>Sordariomycetes</taxon>
        <taxon>Sordariomycetidae</taxon>
        <taxon>Calosphaeriales</taxon>
        <taxon>Pleurostomataceae</taxon>
        <taxon>Pleurostoma</taxon>
    </lineage>
</organism>
<protein>
    <submittedName>
        <fullName evidence="7">Ankyrin repeat protein</fullName>
    </submittedName>
</protein>
<feature type="domain" description="IPT/TIG" evidence="6">
    <location>
        <begin position="807"/>
        <end position="897"/>
    </location>
</feature>
<dbReference type="SMART" id="SM00429">
    <property type="entry name" value="IPT"/>
    <property type="match status" value="1"/>
</dbReference>
<dbReference type="GO" id="GO:0085020">
    <property type="term" value="P:protein K6-linked ubiquitination"/>
    <property type="evidence" value="ECO:0007669"/>
    <property type="project" value="TreeGrafter"/>
</dbReference>
<dbReference type="Gene3D" id="1.25.40.20">
    <property type="entry name" value="Ankyrin repeat-containing domain"/>
    <property type="match status" value="1"/>
</dbReference>
<dbReference type="InterPro" id="IPR014756">
    <property type="entry name" value="Ig_E-set"/>
</dbReference>
<dbReference type="EMBL" id="JANBVO010000024">
    <property type="protein sequence ID" value="KAJ9141939.1"/>
    <property type="molecule type" value="Genomic_DNA"/>
</dbReference>
<feature type="repeat" description="ANK" evidence="3">
    <location>
        <begin position="982"/>
        <end position="1014"/>
    </location>
</feature>
<dbReference type="SMART" id="SM00248">
    <property type="entry name" value="ANK"/>
    <property type="match status" value="2"/>
</dbReference>
<feature type="region of interest" description="Disordered" evidence="4">
    <location>
        <begin position="1"/>
        <end position="26"/>
    </location>
</feature>
<feature type="repeat" description="ANK" evidence="3">
    <location>
        <begin position="1015"/>
        <end position="1047"/>
    </location>
</feature>
<feature type="compositionally biased region" description="Low complexity" evidence="4">
    <location>
        <begin position="1102"/>
        <end position="1113"/>
    </location>
</feature>
<feature type="compositionally biased region" description="Polar residues" evidence="4">
    <location>
        <begin position="665"/>
        <end position="677"/>
    </location>
</feature>
<dbReference type="Pfam" id="PF01833">
    <property type="entry name" value="TIG"/>
    <property type="match status" value="1"/>
</dbReference>
<evidence type="ECO:0000259" key="6">
    <source>
        <dbReference type="SMART" id="SM00429"/>
    </source>
</evidence>
<gene>
    <name evidence="7" type="ORF">NKR23_g7597</name>
</gene>
<feature type="compositionally biased region" description="Polar residues" evidence="4">
    <location>
        <begin position="1076"/>
        <end position="1101"/>
    </location>
</feature>